<dbReference type="KEGG" id="cthd:CDO33_15695"/>
<dbReference type="OrthoDB" id="9766228at2"/>
<reference evidence="4 5" key="1">
    <citation type="submission" date="2017-06" db="EMBL/GenBank/DDBJ databases">
        <title>Investigating the central metabolism of Clostridium thermosuccinogenes.</title>
        <authorList>
            <person name="Koendjbiharie J.G."/>
            <person name="van Kranenburg R."/>
        </authorList>
    </citation>
    <scope>NUCLEOTIDE SEQUENCE [LARGE SCALE GENOMIC DNA]</scope>
    <source>
        <strain evidence="4 5">DSM 5806</strain>
    </source>
</reference>
<organism evidence="4 5">
    <name type="scientific">Clostridium thermosuccinogenes</name>
    <dbReference type="NCBI Taxonomy" id="84032"/>
    <lineage>
        <taxon>Bacteria</taxon>
        <taxon>Bacillati</taxon>
        <taxon>Bacillota</taxon>
        <taxon>Clostridia</taxon>
        <taxon>Eubacteriales</taxon>
        <taxon>Clostridiaceae</taxon>
        <taxon>Clostridium</taxon>
    </lineage>
</organism>
<dbReference type="AlphaFoldDB" id="A0A2K2FH47"/>
<protein>
    <submittedName>
        <fullName evidence="4">Uncharacterized protein</fullName>
    </submittedName>
</protein>
<comment type="caution">
    <text evidence="4">The sequence shown here is derived from an EMBL/GenBank/DDBJ whole genome shotgun (WGS) entry which is preliminary data.</text>
</comment>
<evidence type="ECO:0000313" key="5">
    <source>
        <dbReference type="Proteomes" id="UP000236151"/>
    </source>
</evidence>
<feature type="transmembrane region" description="Helical" evidence="1">
    <location>
        <begin position="29"/>
        <end position="49"/>
    </location>
</feature>
<feature type="domain" description="DUF7088" evidence="3">
    <location>
        <begin position="58"/>
        <end position="146"/>
    </location>
</feature>
<keyword evidence="5" id="KW-1185">Reference proteome</keyword>
<sequence length="491" mass="55854">MARLDVNNIKAFFKKTFNKRTLKYGSNSIILIAVVVTIAVVINLLVGMADLKWDLTSNKMFSIGDETKKILESNEKDVEIYGLFDESLTEKNTTLKQIAEILNQYAKYDHIKIIYKDPDTAPGLLKEISPSEDKVKELEDADFVVKSGNKIKTLDTYDLYDVQFDQYSYQTNVTGIKAEQAFTGAIKYVTSDYTPTVYFTEGHQENKVDDYYETVKIYLDQNNYAVKTVNLMTQEEVPSDAEILIIASPKTDLSTDEEYKIKQYLKNGGKVLFLFDSLESDVKFTAFENVLADYNISLNYDKVKENDESRHIPQNPYDILPEIQSNTINSNLNPGNFFMIMPVSRSLKIMKNEKEYLNVYSLMKTSDKAVGEIIGTGEQEQGPLDLAVAAEYTGGRKVSKVVVMGNSSFMSDDAINRYGTLSNNGMYFFLNSLNWMQDRKDDVTIAPKSFDPRYLNITETQANIAAVFVVFVLPILIFGTGLFVWIRRRHL</sequence>
<evidence type="ECO:0000259" key="3">
    <source>
        <dbReference type="Pfam" id="PF23357"/>
    </source>
</evidence>
<evidence type="ECO:0000259" key="2">
    <source>
        <dbReference type="Pfam" id="PF09822"/>
    </source>
</evidence>
<dbReference type="EMBL" id="NIOJ01000013">
    <property type="protein sequence ID" value="PNU00092.1"/>
    <property type="molecule type" value="Genomic_DNA"/>
</dbReference>
<keyword evidence="1" id="KW-0472">Membrane</keyword>
<gene>
    <name evidence="4" type="ORF">CDQ84_07060</name>
</gene>
<evidence type="ECO:0000313" key="4">
    <source>
        <dbReference type="EMBL" id="PNU00092.1"/>
    </source>
</evidence>
<dbReference type="Proteomes" id="UP000236151">
    <property type="component" value="Unassembled WGS sequence"/>
</dbReference>
<feature type="domain" description="ABC-type uncharacterised transport system" evidence="2">
    <location>
        <begin position="195"/>
        <end position="315"/>
    </location>
</feature>
<dbReference type="InterPro" id="IPR019196">
    <property type="entry name" value="ABC_transp_unknown"/>
</dbReference>
<feature type="transmembrane region" description="Helical" evidence="1">
    <location>
        <begin position="464"/>
        <end position="486"/>
    </location>
</feature>
<name>A0A2K2FH47_9CLOT</name>
<dbReference type="RefSeq" id="WP_103081028.1">
    <property type="nucleotide sequence ID" value="NZ_CP021850.1"/>
</dbReference>
<dbReference type="Pfam" id="PF09822">
    <property type="entry name" value="ABC_transp_aux"/>
    <property type="match status" value="1"/>
</dbReference>
<evidence type="ECO:0000256" key="1">
    <source>
        <dbReference type="SAM" id="Phobius"/>
    </source>
</evidence>
<accession>A0A2K2FH47</accession>
<dbReference type="InterPro" id="IPR055396">
    <property type="entry name" value="DUF7088"/>
</dbReference>
<keyword evidence="1" id="KW-1133">Transmembrane helix</keyword>
<proteinExistence type="predicted"/>
<dbReference type="Pfam" id="PF23357">
    <property type="entry name" value="DUF7088"/>
    <property type="match status" value="1"/>
</dbReference>
<keyword evidence="1" id="KW-0812">Transmembrane</keyword>